<evidence type="ECO:0000256" key="4">
    <source>
        <dbReference type="ARBA" id="ARBA00022729"/>
    </source>
</evidence>
<feature type="chain" id="PRO_5041901981" evidence="5">
    <location>
        <begin position="24"/>
        <end position="421"/>
    </location>
</feature>
<dbReference type="AlphaFoldDB" id="A0AAE3ZXP4"/>
<dbReference type="Gene3D" id="3.40.190.10">
    <property type="entry name" value="Periplasmic binding protein-like II"/>
    <property type="match status" value="1"/>
</dbReference>
<evidence type="ECO:0000256" key="5">
    <source>
        <dbReference type="SAM" id="SignalP"/>
    </source>
</evidence>
<dbReference type="GO" id="GO:0030313">
    <property type="term" value="C:cell envelope"/>
    <property type="evidence" value="ECO:0007669"/>
    <property type="project" value="UniProtKB-SubCell"/>
</dbReference>
<dbReference type="Pfam" id="PF01547">
    <property type="entry name" value="SBP_bac_1"/>
    <property type="match status" value="1"/>
</dbReference>
<evidence type="ECO:0000313" key="6">
    <source>
        <dbReference type="EMBL" id="MDR7326750.1"/>
    </source>
</evidence>
<keyword evidence="7" id="KW-1185">Reference proteome</keyword>
<evidence type="ECO:0000313" key="7">
    <source>
        <dbReference type="Proteomes" id="UP001183629"/>
    </source>
</evidence>
<gene>
    <name evidence="6" type="ORF">J2S44_007000</name>
</gene>
<accession>A0AAE3ZXP4</accession>
<proteinExistence type="inferred from homology"/>
<evidence type="ECO:0000256" key="1">
    <source>
        <dbReference type="ARBA" id="ARBA00004196"/>
    </source>
</evidence>
<dbReference type="RefSeq" id="WP_310422991.1">
    <property type="nucleotide sequence ID" value="NZ_JAVDYC010000001.1"/>
</dbReference>
<keyword evidence="6" id="KW-0762">Sugar transport</keyword>
<dbReference type="SUPFAM" id="SSF53850">
    <property type="entry name" value="Periplasmic binding protein-like II"/>
    <property type="match status" value="1"/>
</dbReference>
<name>A0AAE3ZXP4_9ACTN</name>
<keyword evidence="4 5" id="KW-0732">Signal</keyword>
<comment type="subcellular location">
    <subcellularLocation>
        <location evidence="1">Cell envelope</location>
    </subcellularLocation>
</comment>
<dbReference type="PROSITE" id="PS51257">
    <property type="entry name" value="PROKAR_LIPOPROTEIN"/>
    <property type="match status" value="1"/>
</dbReference>
<sequence>MKRHLMKNLAVATALVLVTSACGGGGDEPAKTADGKDVLTVAVWAYDQTPEFKALFDAFEAENPTIDIQPVDLLAGDDYAEKVTTMLAGGDKTDVLTMKNVTDYARYGTRGQLADLTDLVDGLPKESYRGLDSYDLDGKYYALPYRQDFWVLYYNRELVGDADLANLTWDEYAALVKEKTTGDGANKVYGAYHHVWRSVVQAIAASQNGGDQLSGDYSWMADQYTMTQDLEKSGSIMPWATANSQKVSYDSQFSTGKAAFVPMGAWYSARLLADKAAGKHDIDWGVAPMPQPAEGAGVKTFGSPTAFAVNKNAANSAGARKFVEFASGEKGATAVAKIGIYPSFTDDAVLAAYAGVAGMPNDETAKKAFAPDEIMLEMPVSETSSDVDAILKEQHELIMAGEKTVPDGLREMGERVKNEVG</sequence>
<comment type="caution">
    <text evidence="6">The sequence shown here is derived from an EMBL/GenBank/DDBJ whole genome shotgun (WGS) entry which is preliminary data.</text>
</comment>
<comment type="similarity">
    <text evidence="2">Belongs to the bacterial solute-binding protein 1 family.</text>
</comment>
<dbReference type="InterPro" id="IPR006059">
    <property type="entry name" value="SBP"/>
</dbReference>
<organism evidence="6 7">
    <name type="scientific">Catenuloplanes niger</name>
    <dbReference type="NCBI Taxonomy" id="587534"/>
    <lineage>
        <taxon>Bacteria</taxon>
        <taxon>Bacillati</taxon>
        <taxon>Actinomycetota</taxon>
        <taxon>Actinomycetes</taxon>
        <taxon>Micromonosporales</taxon>
        <taxon>Micromonosporaceae</taxon>
        <taxon>Catenuloplanes</taxon>
    </lineage>
</organism>
<evidence type="ECO:0000256" key="3">
    <source>
        <dbReference type="ARBA" id="ARBA00022448"/>
    </source>
</evidence>
<evidence type="ECO:0000256" key="2">
    <source>
        <dbReference type="ARBA" id="ARBA00008520"/>
    </source>
</evidence>
<reference evidence="6 7" key="1">
    <citation type="submission" date="2023-07" db="EMBL/GenBank/DDBJ databases">
        <title>Sequencing the genomes of 1000 actinobacteria strains.</title>
        <authorList>
            <person name="Klenk H.-P."/>
        </authorList>
    </citation>
    <scope>NUCLEOTIDE SEQUENCE [LARGE SCALE GENOMIC DNA]</scope>
    <source>
        <strain evidence="6 7">DSM 44711</strain>
    </source>
</reference>
<dbReference type="PANTHER" id="PTHR43649:SF31">
    <property type="entry name" value="SN-GLYCEROL-3-PHOSPHATE-BINDING PERIPLASMIC PROTEIN UGPB"/>
    <property type="match status" value="1"/>
</dbReference>
<dbReference type="PANTHER" id="PTHR43649">
    <property type="entry name" value="ARABINOSE-BINDING PROTEIN-RELATED"/>
    <property type="match status" value="1"/>
</dbReference>
<feature type="signal peptide" evidence="5">
    <location>
        <begin position="1"/>
        <end position="23"/>
    </location>
</feature>
<dbReference type="Proteomes" id="UP001183629">
    <property type="component" value="Unassembled WGS sequence"/>
</dbReference>
<dbReference type="InterPro" id="IPR050490">
    <property type="entry name" value="Bact_solute-bd_prot1"/>
</dbReference>
<protein>
    <submittedName>
        <fullName evidence="6">Multiple sugar transport system substrate-binding protein</fullName>
    </submittedName>
</protein>
<dbReference type="EMBL" id="JAVDYC010000001">
    <property type="protein sequence ID" value="MDR7326750.1"/>
    <property type="molecule type" value="Genomic_DNA"/>
</dbReference>
<keyword evidence="3" id="KW-0813">Transport</keyword>